<protein>
    <recommendedName>
        <fullName evidence="1">GBF-interacting protein 1 N-terminal domain-containing protein</fullName>
    </recommendedName>
</protein>
<dbReference type="PANTHER" id="PTHR47070:SF2">
    <property type="entry name" value="OS06G0206100 PROTEIN"/>
    <property type="match status" value="1"/>
</dbReference>
<dbReference type="OrthoDB" id="753279at2759"/>
<dbReference type="InterPro" id="IPR009719">
    <property type="entry name" value="GIP1_N"/>
</dbReference>
<dbReference type="EMBL" id="JADCNL010000010">
    <property type="protein sequence ID" value="KAG0463259.1"/>
    <property type="molecule type" value="Genomic_DNA"/>
</dbReference>
<dbReference type="PANTHER" id="PTHR47070">
    <property type="entry name" value="HYDROXYPROLINE-RICH GLYCOPROTEIN-LIKE"/>
    <property type="match status" value="1"/>
</dbReference>
<comment type="caution">
    <text evidence="3">The sequence shown here is derived from an EMBL/GenBank/DDBJ whole genome shotgun (WGS) entry which is preliminary data.</text>
</comment>
<dbReference type="EMBL" id="JADCNM010000010">
    <property type="protein sequence ID" value="KAG0464582.1"/>
    <property type="molecule type" value="Genomic_DNA"/>
</dbReference>
<keyword evidence="4" id="KW-1185">Reference proteome</keyword>
<organism evidence="3 5">
    <name type="scientific">Vanilla planifolia</name>
    <name type="common">Vanilla</name>
    <dbReference type="NCBI Taxonomy" id="51239"/>
    <lineage>
        <taxon>Eukaryota</taxon>
        <taxon>Viridiplantae</taxon>
        <taxon>Streptophyta</taxon>
        <taxon>Embryophyta</taxon>
        <taxon>Tracheophyta</taxon>
        <taxon>Spermatophyta</taxon>
        <taxon>Magnoliopsida</taxon>
        <taxon>Liliopsida</taxon>
        <taxon>Asparagales</taxon>
        <taxon>Orchidaceae</taxon>
        <taxon>Vanilloideae</taxon>
        <taxon>Vanilleae</taxon>
        <taxon>Vanilla</taxon>
    </lineage>
</organism>
<evidence type="ECO:0000313" key="3">
    <source>
        <dbReference type="EMBL" id="KAG0464582.1"/>
    </source>
</evidence>
<dbReference type="AlphaFoldDB" id="A0A835Q869"/>
<evidence type="ECO:0000313" key="5">
    <source>
        <dbReference type="Proteomes" id="UP000639772"/>
    </source>
</evidence>
<evidence type="ECO:0000313" key="4">
    <source>
        <dbReference type="Proteomes" id="UP000636800"/>
    </source>
</evidence>
<gene>
    <name evidence="3" type="ORF">HPP92_018746</name>
    <name evidence="2" type="ORF">HPP92_019328</name>
</gene>
<dbReference type="Proteomes" id="UP000639772">
    <property type="component" value="Chromosome 10"/>
</dbReference>
<evidence type="ECO:0000259" key="1">
    <source>
        <dbReference type="Pfam" id="PF06972"/>
    </source>
</evidence>
<proteinExistence type="predicted"/>
<dbReference type="SUPFAM" id="SSF46934">
    <property type="entry name" value="UBA-like"/>
    <property type="match status" value="1"/>
</dbReference>
<feature type="domain" description="GBF-interacting protein 1 N-terminal" evidence="1">
    <location>
        <begin position="15"/>
        <end position="73"/>
    </location>
</feature>
<dbReference type="Pfam" id="PF06972">
    <property type="entry name" value="GIP1_N"/>
    <property type="match status" value="1"/>
</dbReference>
<sequence length="154" mass="17211">MRSDSNLDGVAGPFISARVRKTILSIKEIVGNHSDADIYAVLKETNMDPNETAQKLLNQDPFHEVRRRRDKRKGVIAARKDDKTYRSYKGSQRAGVGAARLQHEGICVLVSSSARRYTERVAGFVSYNWTIEVCAFHESSALTTKLASRAVLLE</sequence>
<accession>A0A835Q869</accession>
<evidence type="ECO:0000313" key="2">
    <source>
        <dbReference type="EMBL" id="KAG0463259.1"/>
    </source>
</evidence>
<dbReference type="InterPro" id="IPR009060">
    <property type="entry name" value="UBA-like_sf"/>
</dbReference>
<name>A0A835Q869_VANPL</name>
<dbReference type="Proteomes" id="UP000636800">
    <property type="component" value="Chromosome 10"/>
</dbReference>
<reference evidence="4 5" key="1">
    <citation type="journal article" date="2020" name="Nat. Food">
        <title>A phased Vanilla planifolia genome enables genetic improvement of flavour and production.</title>
        <authorList>
            <person name="Hasing T."/>
            <person name="Tang H."/>
            <person name="Brym M."/>
            <person name="Khazi F."/>
            <person name="Huang T."/>
            <person name="Chambers A.H."/>
        </authorList>
    </citation>
    <scope>NUCLEOTIDE SEQUENCE [LARGE SCALE GENOMIC DNA]</scope>
    <source>
        <tissue evidence="3">Leaf</tissue>
    </source>
</reference>